<evidence type="ECO:0000259" key="1">
    <source>
        <dbReference type="Pfam" id="PF06983"/>
    </source>
</evidence>
<sequence length="143" mass="15878">MASVGTYLNFSNQTEEVFNFYKSVFGGEFVGGISRFGEAPPQEGMPPMSEEDKNLVMNVQLPILGGHLLMGSDSPSSMGMTVNPGNNTHIVLNPDSREETDRLFHALSEGGKVTMELQETFWNAYFGMCTDKYGIQWMVNHDL</sequence>
<protein>
    <submittedName>
        <fullName evidence="2">VOC family protein</fullName>
    </submittedName>
</protein>
<dbReference type="OrthoDB" id="9795306at2"/>
<feature type="domain" description="PhnB-like" evidence="1">
    <location>
        <begin position="5"/>
        <end position="139"/>
    </location>
</feature>
<evidence type="ECO:0000313" key="2">
    <source>
        <dbReference type="EMBL" id="PHK97116.1"/>
    </source>
</evidence>
<organism evidence="2 3">
    <name type="scientific">Neolewinella marina</name>
    <dbReference type="NCBI Taxonomy" id="438751"/>
    <lineage>
        <taxon>Bacteria</taxon>
        <taxon>Pseudomonadati</taxon>
        <taxon>Bacteroidota</taxon>
        <taxon>Saprospiria</taxon>
        <taxon>Saprospirales</taxon>
        <taxon>Lewinellaceae</taxon>
        <taxon>Neolewinella</taxon>
    </lineage>
</organism>
<dbReference type="InterPro" id="IPR028973">
    <property type="entry name" value="PhnB-like"/>
</dbReference>
<dbReference type="EMBL" id="PDLO01000013">
    <property type="protein sequence ID" value="PHK97116.1"/>
    <property type="molecule type" value="Genomic_DNA"/>
</dbReference>
<dbReference type="PANTHER" id="PTHR33990:SF1">
    <property type="entry name" value="PROTEIN YJDN"/>
    <property type="match status" value="1"/>
</dbReference>
<dbReference type="PANTHER" id="PTHR33990">
    <property type="entry name" value="PROTEIN YJDN-RELATED"/>
    <property type="match status" value="1"/>
</dbReference>
<comment type="caution">
    <text evidence="2">The sequence shown here is derived from an EMBL/GenBank/DDBJ whole genome shotgun (WGS) entry which is preliminary data.</text>
</comment>
<reference evidence="2 3" key="1">
    <citation type="submission" date="2017-10" db="EMBL/GenBank/DDBJ databases">
        <title>The draft genome sequence of Lewinella marina KCTC 32374.</title>
        <authorList>
            <person name="Wang K."/>
        </authorList>
    </citation>
    <scope>NUCLEOTIDE SEQUENCE [LARGE SCALE GENOMIC DNA]</scope>
    <source>
        <strain evidence="2 3">MKG-38</strain>
    </source>
</reference>
<dbReference type="RefSeq" id="WP_099107926.1">
    <property type="nucleotide sequence ID" value="NZ_JAATJF010000002.1"/>
</dbReference>
<dbReference type="Proteomes" id="UP000226437">
    <property type="component" value="Unassembled WGS sequence"/>
</dbReference>
<proteinExistence type="predicted"/>
<keyword evidence="3" id="KW-1185">Reference proteome</keyword>
<accession>A0A2G0CAX6</accession>
<gene>
    <name evidence="2" type="ORF">CGL56_17710</name>
</gene>
<dbReference type="AlphaFoldDB" id="A0A2G0CAX6"/>
<dbReference type="InterPro" id="IPR029068">
    <property type="entry name" value="Glyas_Bleomycin-R_OHBP_Dase"/>
</dbReference>
<dbReference type="CDD" id="cd06588">
    <property type="entry name" value="PhnB_like"/>
    <property type="match status" value="1"/>
</dbReference>
<dbReference type="Pfam" id="PF06983">
    <property type="entry name" value="3-dmu-9_3-mt"/>
    <property type="match status" value="1"/>
</dbReference>
<evidence type="ECO:0000313" key="3">
    <source>
        <dbReference type="Proteomes" id="UP000226437"/>
    </source>
</evidence>
<name>A0A2G0CAX6_9BACT</name>
<dbReference type="SUPFAM" id="SSF54593">
    <property type="entry name" value="Glyoxalase/Bleomycin resistance protein/Dihydroxybiphenyl dioxygenase"/>
    <property type="match status" value="1"/>
</dbReference>
<dbReference type="Gene3D" id="3.10.180.10">
    <property type="entry name" value="2,3-Dihydroxybiphenyl 1,2-Dioxygenase, domain 1"/>
    <property type="match status" value="1"/>
</dbReference>